<dbReference type="PROSITE" id="PS50055">
    <property type="entry name" value="TYR_PHOSPHATASE_PTP"/>
    <property type="match status" value="1"/>
</dbReference>
<evidence type="ECO:0000313" key="2">
    <source>
        <dbReference type="EMBL" id="EPS61126.1"/>
    </source>
</evidence>
<reference evidence="2 3" key="1">
    <citation type="journal article" date="2013" name="BMC Genomics">
        <title>The miniature genome of a carnivorous plant Genlisea aurea contains a low number of genes and short non-coding sequences.</title>
        <authorList>
            <person name="Leushkin E.V."/>
            <person name="Sutormin R.A."/>
            <person name="Nabieva E.R."/>
            <person name="Penin A.A."/>
            <person name="Kondrashov A.S."/>
            <person name="Logacheva M.D."/>
        </authorList>
    </citation>
    <scope>NUCLEOTIDE SEQUENCE [LARGE SCALE GENOMIC DNA]</scope>
</reference>
<dbReference type="Pfam" id="PF00102">
    <property type="entry name" value="Y_phosphatase"/>
    <property type="match status" value="1"/>
</dbReference>
<feature type="non-terminal residue" evidence="2">
    <location>
        <position position="1"/>
    </location>
</feature>
<dbReference type="Gene3D" id="3.90.190.10">
    <property type="entry name" value="Protein tyrosine phosphatase superfamily"/>
    <property type="match status" value="1"/>
</dbReference>
<dbReference type="OrthoDB" id="10253954at2759"/>
<dbReference type="PANTHER" id="PTHR19134:SF449">
    <property type="entry name" value="TYROSINE-PROTEIN PHOSPHATASE 1"/>
    <property type="match status" value="1"/>
</dbReference>
<dbReference type="AlphaFoldDB" id="S8C9T3"/>
<feature type="non-terminal residue" evidence="2">
    <location>
        <position position="195"/>
    </location>
</feature>
<dbReference type="SMART" id="SM00194">
    <property type="entry name" value="PTPc"/>
    <property type="match status" value="1"/>
</dbReference>
<dbReference type="Proteomes" id="UP000015453">
    <property type="component" value="Unassembled WGS sequence"/>
</dbReference>
<dbReference type="InterPro" id="IPR029021">
    <property type="entry name" value="Prot-tyrosine_phosphatase-like"/>
</dbReference>
<sequence>SLDSELLRPPLSAEQLRYCREALEFYKNKRFNSPQAIRHEFQIMQANRLMAWDMKNLCTVARHNQNLSKNRYSDIVPFDSNRVVLKQSSDYRSSAKGYINASFVKSSESVTQFIATQGPLPHTCEDFWEMIIQYRCPAIVMLTRLVDSYRAEKCADYFQAENGPRSYGGICITTKWMHKTSSSLILRCLEVKYKE</sequence>
<name>S8C9T3_9LAMI</name>
<evidence type="ECO:0000313" key="3">
    <source>
        <dbReference type="Proteomes" id="UP000015453"/>
    </source>
</evidence>
<dbReference type="PRINTS" id="PR00700">
    <property type="entry name" value="PRTYPHPHTASE"/>
</dbReference>
<dbReference type="EMBL" id="AUSU01007063">
    <property type="protein sequence ID" value="EPS61126.1"/>
    <property type="molecule type" value="Genomic_DNA"/>
</dbReference>
<organism evidence="2 3">
    <name type="scientific">Genlisea aurea</name>
    <dbReference type="NCBI Taxonomy" id="192259"/>
    <lineage>
        <taxon>Eukaryota</taxon>
        <taxon>Viridiplantae</taxon>
        <taxon>Streptophyta</taxon>
        <taxon>Embryophyta</taxon>
        <taxon>Tracheophyta</taxon>
        <taxon>Spermatophyta</taxon>
        <taxon>Magnoliopsida</taxon>
        <taxon>eudicotyledons</taxon>
        <taxon>Gunneridae</taxon>
        <taxon>Pentapetalae</taxon>
        <taxon>asterids</taxon>
        <taxon>lamiids</taxon>
        <taxon>Lamiales</taxon>
        <taxon>Lentibulariaceae</taxon>
        <taxon>Genlisea</taxon>
    </lineage>
</organism>
<feature type="domain" description="Tyrosine-protein phosphatase" evidence="1">
    <location>
        <begin position="37"/>
        <end position="195"/>
    </location>
</feature>
<keyword evidence="3" id="KW-1185">Reference proteome</keyword>
<comment type="caution">
    <text evidence="2">The sequence shown here is derived from an EMBL/GenBank/DDBJ whole genome shotgun (WGS) entry which is preliminary data.</text>
</comment>
<dbReference type="GO" id="GO:0004725">
    <property type="term" value="F:protein tyrosine phosphatase activity"/>
    <property type="evidence" value="ECO:0007669"/>
    <property type="project" value="InterPro"/>
</dbReference>
<proteinExistence type="predicted"/>
<gene>
    <name evidence="2" type="ORF">M569_13673</name>
</gene>
<accession>S8C9T3</accession>
<dbReference type="InterPro" id="IPR050348">
    <property type="entry name" value="Protein-Tyr_Phosphatase"/>
</dbReference>
<protein>
    <recommendedName>
        <fullName evidence="1">Tyrosine-protein phosphatase domain-containing protein</fullName>
    </recommendedName>
</protein>
<dbReference type="InterPro" id="IPR000242">
    <property type="entry name" value="PTP_cat"/>
</dbReference>
<dbReference type="PANTHER" id="PTHR19134">
    <property type="entry name" value="RECEPTOR-TYPE TYROSINE-PROTEIN PHOSPHATASE"/>
    <property type="match status" value="1"/>
</dbReference>
<evidence type="ECO:0000259" key="1">
    <source>
        <dbReference type="PROSITE" id="PS50055"/>
    </source>
</evidence>
<dbReference type="SUPFAM" id="SSF52799">
    <property type="entry name" value="(Phosphotyrosine protein) phosphatases II"/>
    <property type="match status" value="1"/>
</dbReference>